<reference evidence="3 4" key="1">
    <citation type="submission" date="2017-09" db="EMBL/GenBank/DDBJ databases">
        <title>Depth-based differentiation of microbial function through sediment-hosted aquifers and enrichment of novel symbionts in the deep terrestrial subsurface.</title>
        <authorList>
            <person name="Probst A.J."/>
            <person name="Ladd B."/>
            <person name="Jarett J.K."/>
            <person name="Geller-Mcgrath D.E."/>
            <person name="Sieber C.M."/>
            <person name="Emerson J.B."/>
            <person name="Anantharaman K."/>
            <person name="Thomas B.C."/>
            <person name="Malmstrom R."/>
            <person name="Stieglmeier M."/>
            <person name="Klingl A."/>
            <person name="Woyke T."/>
            <person name="Ryan C.M."/>
            <person name="Banfield J.F."/>
        </authorList>
    </citation>
    <scope>NUCLEOTIDE SEQUENCE [LARGE SCALE GENOMIC DNA]</scope>
    <source>
        <strain evidence="3">CG10_big_fil_rev_8_21_14_0_10_51_16</strain>
    </source>
</reference>
<evidence type="ECO:0000313" key="3">
    <source>
        <dbReference type="EMBL" id="PIR44580.1"/>
    </source>
</evidence>
<dbReference type="InterPro" id="IPR004482">
    <property type="entry name" value="Mg_chelat-rel"/>
</dbReference>
<protein>
    <submittedName>
        <fullName evidence="3">Magnesium chelatase</fullName>
    </submittedName>
</protein>
<dbReference type="EMBL" id="PCYI01000025">
    <property type="protein sequence ID" value="PIR44580.1"/>
    <property type="molecule type" value="Genomic_DNA"/>
</dbReference>
<dbReference type="Gene3D" id="3.30.230.10">
    <property type="match status" value="1"/>
</dbReference>
<dbReference type="Pfam" id="PF13541">
    <property type="entry name" value="ChlI"/>
    <property type="match status" value="1"/>
</dbReference>
<comment type="caution">
    <text evidence="3">The sequence shown here is derived from an EMBL/GenBank/DDBJ whole genome shotgun (WGS) entry which is preliminary data.</text>
</comment>
<evidence type="ECO:0000256" key="1">
    <source>
        <dbReference type="ARBA" id="ARBA00006354"/>
    </source>
</evidence>
<dbReference type="InterPro" id="IPR014721">
    <property type="entry name" value="Ribsml_uS5_D2-typ_fold_subgr"/>
</dbReference>
<evidence type="ECO:0000313" key="4">
    <source>
        <dbReference type="Proteomes" id="UP000228767"/>
    </source>
</evidence>
<dbReference type="Proteomes" id="UP000228767">
    <property type="component" value="Unassembled WGS sequence"/>
</dbReference>
<dbReference type="SUPFAM" id="SSF52540">
    <property type="entry name" value="P-loop containing nucleoside triphosphate hydrolases"/>
    <property type="match status" value="1"/>
</dbReference>
<comment type="similarity">
    <text evidence="1">Belongs to the Mg-chelatase subunits D/I family. ComM subfamily.</text>
</comment>
<dbReference type="InterPro" id="IPR045006">
    <property type="entry name" value="CHLI-like"/>
</dbReference>
<dbReference type="InterPro" id="IPR000523">
    <property type="entry name" value="Mg_chelatse_chII-like_cat_dom"/>
</dbReference>
<proteinExistence type="inferred from homology"/>
<dbReference type="AlphaFoldDB" id="A0A2H0RDR1"/>
<gene>
    <name evidence="3" type="ORF">COV10_03695</name>
</gene>
<dbReference type="InterPro" id="IPR003593">
    <property type="entry name" value="AAA+_ATPase"/>
</dbReference>
<dbReference type="NCBIfam" id="TIGR00368">
    <property type="entry name" value="YifB family Mg chelatase-like AAA ATPase"/>
    <property type="match status" value="1"/>
</dbReference>
<dbReference type="PANTHER" id="PTHR32039:SF7">
    <property type="entry name" value="COMPETENCE PROTEIN COMM"/>
    <property type="match status" value="1"/>
</dbReference>
<organism evidence="3 4">
    <name type="scientific">Candidatus Vogelbacteria bacterium CG10_big_fil_rev_8_21_14_0_10_51_16</name>
    <dbReference type="NCBI Taxonomy" id="1975045"/>
    <lineage>
        <taxon>Bacteria</taxon>
        <taxon>Candidatus Vogeliibacteriota</taxon>
    </lineage>
</organism>
<dbReference type="InterPro" id="IPR025158">
    <property type="entry name" value="Mg_chelat-rel_C"/>
</dbReference>
<dbReference type="InterPro" id="IPR027417">
    <property type="entry name" value="P-loop_NTPase"/>
</dbReference>
<name>A0A2H0RDR1_9BACT</name>
<evidence type="ECO:0000259" key="2">
    <source>
        <dbReference type="SMART" id="SM00382"/>
    </source>
</evidence>
<dbReference type="PANTHER" id="PTHR32039">
    <property type="entry name" value="MAGNESIUM-CHELATASE SUBUNIT CHLI"/>
    <property type="match status" value="1"/>
</dbReference>
<dbReference type="SMART" id="SM00382">
    <property type="entry name" value="AAA"/>
    <property type="match status" value="1"/>
</dbReference>
<accession>A0A2H0RDR1</accession>
<dbReference type="InterPro" id="IPR020568">
    <property type="entry name" value="Ribosomal_Su5_D2-typ_SF"/>
</dbReference>
<dbReference type="SUPFAM" id="SSF54211">
    <property type="entry name" value="Ribosomal protein S5 domain 2-like"/>
    <property type="match status" value="1"/>
</dbReference>
<sequence length="521" mass="55952">MLSKVYAAQVLGLQSMVVTVEVDISKSLKAFTIVGLPDKAVDEAKDRISAAIKNSGFPSPHKGNKKTVVALAPADVKKEGPVFDLAIAVGHLLASGEIAFNPKGKLFVGELALNGEIRPVKGALVIARLAKREFGAGDSVCELFVPSANAAEAALIEGVTVYPCNTLKEVAEHLRVTNSKTGKRGAPIPAQPQTEVVYSPNTAAIDFSDVRGQESAKRGLEIAAAGGHNIAMYGPPGTGKTMLAKAFLGILPPLELEEILEVTGIHSAAGHLDGVLVTQPPFRSPHHTSSSVAVIGGGAVVKPGEITLAHRGVLFLDEFPEFDRRVIEAMRQPLEDRVVHVSRAKGSAKFPAHFILIAAMNPCPCGNRGSREKFCECPQGAIQNYERKMSGPIMDRIDLWLEVPHLEYEKLSDPKLRGESGERVRERVAKARSLARGRFAEAGLPHTTNAAMGVRELERFATLDPATKASFNAAARTLDLSARAYHRVIKLARTIADLAGSEHIAESHVMEALQYRPKTRR</sequence>
<dbReference type="Pfam" id="PF13335">
    <property type="entry name" value="Mg_chelatase_C"/>
    <property type="match status" value="1"/>
</dbReference>
<dbReference type="GO" id="GO:0005524">
    <property type="term" value="F:ATP binding"/>
    <property type="evidence" value="ECO:0007669"/>
    <property type="project" value="InterPro"/>
</dbReference>
<dbReference type="Pfam" id="PF01078">
    <property type="entry name" value="Mg_chelatase"/>
    <property type="match status" value="1"/>
</dbReference>
<dbReference type="Gene3D" id="3.40.50.300">
    <property type="entry name" value="P-loop containing nucleotide triphosphate hydrolases"/>
    <property type="match status" value="1"/>
</dbReference>
<feature type="domain" description="AAA+ ATPase" evidence="2">
    <location>
        <begin position="226"/>
        <end position="407"/>
    </location>
</feature>